<dbReference type="FunFam" id="3.80.10.10:FF:000288">
    <property type="entry name" value="LRR receptor-like serine/threonine-protein kinase EFR"/>
    <property type="match status" value="1"/>
</dbReference>
<feature type="chain" id="PRO_5044810686" description="non-specific serine/threonine protein kinase" evidence="24">
    <location>
        <begin position="33"/>
        <end position="1038"/>
    </location>
</feature>
<evidence type="ECO:0000256" key="24">
    <source>
        <dbReference type="SAM" id="SignalP"/>
    </source>
</evidence>
<dbReference type="PANTHER" id="PTHR27008:SF592">
    <property type="entry name" value="LEUCINE-RICH REPEAT RECEPTOR-LIKE PROTEIN KINASE FAMILY PROTEIN-RELATED"/>
    <property type="match status" value="1"/>
</dbReference>
<dbReference type="SMART" id="SM00220">
    <property type="entry name" value="S_TKc"/>
    <property type="match status" value="1"/>
</dbReference>
<dbReference type="SUPFAM" id="SSF56112">
    <property type="entry name" value="Protein kinase-like (PK-like)"/>
    <property type="match status" value="1"/>
</dbReference>
<comment type="subcellular location">
    <subcellularLocation>
        <location evidence="1">Cell membrane</location>
        <topology evidence="1">Single-pass membrane protein</topology>
    </subcellularLocation>
    <subcellularLocation>
        <location evidence="2">Membrane</location>
        <topology evidence="2">Single-pass type I membrane protein</topology>
    </subcellularLocation>
</comment>
<dbReference type="InterPro" id="IPR051809">
    <property type="entry name" value="Plant_receptor-like_S/T_kinase"/>
</dbReference>
<keyword evidence="19" id="KW-0325">Glycoprotein</keyword>
<evidence type="ECO:0000259" key="25">
    <source>
        <dbReference type="PROSITE" id="PS50011"/>
    </source>
</evidence>
<dbReference type="SUPFAM" id="SSF52058">
    <property type="entry name" value="L domain-like"/>
    <property type="match status" value="2"/>
</dbReference>
<dbReference type="Gene3D" id="1.10.510.10">
    <property type="entry name" value="Transferase(Phosphotransferase) domain 1"/>
    <property type="match status" value="1"/>
</dbReference>
<dbReference type="GO" id="GO:0006952">
    <property type="term" value="P:defense response"/>
    <property type="evidence" value="ECO:0007669"/>
    <property type="project" value="UniProtKB-ARBA"/>
</dbReference>
<proteinExistence type="inferred from homology"/>
<keyword evidence="12" id="KW-0677">Repeat</keyword>
<dbReference type="Gene3D" id="3.80.10.10">
    <property type="entry name" value="Ribonuclease Inhibitor"/>
    <property type="match status" value="3"/>
</dbReference>
<keyword evidence="7" id="KW-0597">Phosphoprotein</keyword>
<dbReference type="GO" id="GO:0004674">
    <property type="term" value="F:protein serine/threonine kinase activity"/>
    <property type="evidence" value="ECO:0007669"/>
    <property type="project" value="UniProtKB-KW"/>
</dbReference>
<evidence type="ECO:0000256" key="11">
    <source>
        <dbReference type="ARBA" id="ARBA00022729"/>
    </source>
</evidence>
<evidence type="ECO:0000313" key="27">
    <source>
        <dbReference type="Proteomes" id="UP001630127"/>
    </source>
</evidence>
<dbReference type="SMART" id="SM00369">
    <property type="entry name" value="LRR_TYP"/>
    <property type="match status" value="6"/>
</dbReference>
<keyword evidence="11 24" id="KW-0732">Signal</keyword>
<evidence type="ECO:0000256" key="1">
    <source>
        <dbReference type="ARBA" id="ARBA00004162"/>
    </source>
</evidence>
<evidence type="ECO:0000256" key="4">
    <source>
        <dbReference type="ARBA" id="ARBA00012513"/>
    </source>
</evidence>
<comment type="catalytic activity">
    <reaction evidence="21">
        <text>L-seryl-[protein] + ATP = O-phospho-L-seryl-[protein] + ADP + H(+)</text>
        <dbReference type="Rhea" id="RHEA:17989"/>
        <dbReference type="Rhea" id="RHEA-COMP:9863"/>
        <dbReference type="Rhea" id="RHEA-COMP:11604"/>
        <dbReference type="ChEBI" id="CHEBI:15378"/>
        <dbReference type="ChEBI" id="CHEBI:29999"/>
        <dbReference type="ChEBI" id="CHEBI:30616"/>
        <dbReference type="ChEBI" id="CHEBI:83421"/>
        <dbReference type="ChEBI" id="CHEBI:456216"/>
        <dbReference type="EC" id="2.7.11.1"/>
    </reaction>
</comment>
<evidence type="ECO:0000256" key="10">
    <source>
        <dbReference type="ARBA" id="ARBA00022692"/>
    </source>
</evidence>
<dbReference type="GO" id="GO:0051707">
    <property type="term" value="P:response to other organism"/>
    <property type="evidence" value="ECO:0007669"/>
    <property type="project" value="UniProtKB-ARBA"/>
</dbReference>
<keyword evidence="6" id="KW-0723">Serine/threonine-protein kinase</keyword>
<feature type="signal peptide" evidence="24">
    <location>
        <begin position="1"/>
        <end position="32"/>
    </location>
</feature>
<keyword evidence="15 22" id="KW-0067">ATP-binding</keyword>
<feature type="transmembrane region" description="Helical" evidence="23">
    <location>
        <begin position="656"/>
        <end position="680"/>
    </location>
</feature>
<keyword evidence="18" id="KW-0675">Receptor</keyword>
<dbReference type="FunFam" id="3.30.200.20:FF:000432">
    <property type="entry name" value="LRR receptor-like serine/threonine-protein kinase EFR"/>
    <property type="match status" value="1"/>
</dbReference>
<dbReference type="InterPro" id="IPR001245">
    <property type="entry name" value="Ser-Thr/Tyr_kinase_cat_dom"/>
</dbReference>
<evidence type="ECO:0000256" key="16">
    <source>
        <dbReference type="ARBA" id="ARBA00022989"/>
    </source>
</evidence>
<keyword evidence="10 23" id="KW-0812">Transmembrane</keyword>
<dbReference type="InterPro" id="IPR013210">
    <property type="entry name" value="LRR_N_plant-typ"/>
</dbReference>
<evidence type="ECO:0000256" key="12">
    <source>
        <dbReference type="ARBA" id="ARBA00022737"/>
    </source>
</evidence>
<evidence type="ECO:0000256" key="3">
    <source>
        <dbReference type="ARBA" id="ARBA00008684"/>
    </source>
</evidence>
<dbReference type="PROSITE" id="PS50011">
    <property type="entry name" value="PROTEIN_KINASE_DOM"/>
    <property type="match status" value="1"/>
</dbReference>
<dbReference type="Pfam" id="PF08263">
    <property type="entry name" value="LRRNT_2"/>
    <property type="match status" value="1"/>
</dbReference>
<evidence type="ECO:0000256" key="22">
    <source>
        <dbReference type="PROSITE-ProRule" id="PRU10141"/>
    </source>
</evidence>
<protein>
    <recommendedName>
        <fullName evidence="4">non-specific serine/threonine protein kinase</fullName>
        <ecNumber evidence="4">2.7.11.1</ecNumber>
    </recommendedName>
</protein>
<sequence length="1038" mass="113800">MEHPSSTSWGFTSSKFLLLILVVINLSRHASAKTGIFRNMTDLLALQELKSQISGDPNGLLKSWNHSQHHCQWLGVTCDTRHRRVTALILSGKGLSGTISPYIGNLTFMKAIHLGENQFRGEIPREVSRLFRLKFLNMSNNKLTGEIPANLSQCSELRVIDFISNLLKGKIPTELGSLKKLVALYINGNDLIGEVPHSLGNASSLTELALAYNHLKGSLPEEIGLLKSLSWLIIGENKLAGNIPSSVFNISSLTSFVATGNLFRGKLPANLGLTLPNLQELGIGGNQFSGNIPTSIINATNLQVIDLLENKFEGQVPTNLGDLTHLLWLNLGMNLLGSNSAEDLSFLASLANCSSLQVLGFPFNNFGGHLPKNIGNLSLQLTKLQLGYNKISGTIPLGLGNLVNLSILSMSQNSFTGVIPSDFSKLQKLQVLDLTETKLSGQIPSTLCNITPIYYLDLSKNSLEGDITEILENCKHLSNLFLSWNNLNGVISSHIFGSYLSLTVLDLSHNSLSGSLPLQVGKLKNLNSLDISYNKLHGEIPETLGDCSSLEELYMQGNSFQEAIPTHLASLKGIRHLDLSGNNLTGPIPQDLQKLMFLKYLNFSFNDLDGEVPTEGVFKNASQISLTGNSKLCGGIPQLLLPPCIITNRKKKGKHFLIIVMCTMFTAILISLLLLAYTIAYKKRARRSESSSVFSTTDKLLRISYHDLQRATTGFSQGNLIGSGNFGFVYKGRLDQHGNRVIAVKVLNLQKNGASKSFKAECKALRNIRHRNLVSILSYCSSIDSKGHEFKALVYEFMENGNLDSWLHPETAETTGSRNLNLLQRLNIAIEIASAVHYLHNQCEVPIVHCDLKPSNILLGNDLVAHVGDFGLARLLAKTSNSSSEQGTSSTVAIKGTIGYAAPEYAMGVQVSTQGDVYSYGILLLEMFTGKRPTDGMFLDGLDLHSYVTMAWPQQVFEIVDPSLLSEEGNEIREVDTKVELSHEDKKIKCLTPILKVGIECSATLPNDRMHMDEIVRKLHLIRDGFLGANVNKTNRDI</sequence>
<dbReference type="FunFam" id="3.80.10.10:FF:000095">
    <property type="entry name" value="LRR receptor-like serine/threonine-protein kinase GSO1"/>
    <property type="match status" value="1"/>
</dbReference>
<comment type="similarity">
    <text evidence="3">Belongs to the protein kinase superfamily. Ser/Thr protein kinase family.</text>
</comment>
<dbReference type="PANTHER" id="PTHR27008">
    <property type="entry name" value="OS04G0122200 PROTEIN"/>
    <property type="match status" value="1"/>
</dbReference>
<keyword evidence="9" id="KW-0808">Transferase</keyword>
<organism evidence="26 27">
    <name type="scientific">Cinchona calisaya</name>
    <dbReference type="NCBI Taxonomy" id="153742"/>
    <lineage>
        <taxon>Eukaryota</taxon>
        <taxon>Viridiplantae</taxon>
        <taxon>Streptophyta</taxon>
        <taxon>Embryophyta</taxon>
        <taxon>Tracheophyta</taxon>
        <taxon>Spermatophyta</taxon>
        <taxon>Magnoliopsida</taxon>
        <taxon>eudicotyledons</taxon>
        <taxon>Gunneridae</taxon>
        <taxon>Pentapetalae</taxon>
        <taxon>asterids</taxon>
        <taxon>lamiids</taxon>
        <taxon>Gentianales</taxon>
        <taxon>Rubiaceae</taxon>
        <taxon>Cinchonoideae</taxon>
        <taxon>Cinchoneae</taxon>
        <taxon>Cinchona</taxon>
    </lineage>
</organism>
<dbReference type="InterPro" id="IPR001611">
    <property type="entry name" value="Leu-rich_rpt"/>
</dbReference>
<dbReference type="GO" id="GO:0005524">
    <property type="term" value="F:ATP binding"/>
    <property type="evidence" value="ECO:0007669"/>
    <property type="project" value="UniProtKB-UniRule"/>
</dbReference>
<evidence type="ECO:0000256" key="21">
    <source>
        <dbReference type="ARBA" id="ARBA00048679"/>
    </source>
</evidence>
<evidence type="ECO:0000256" key="20">
    <source>
        <dbReference type="ARBA" id="ARBA00047899"/>
    </source>
</evidence>
<evidence type="ECO:0000256" key="9">
    <source>
        <dbReference type="ARBA" id="ARBA00022679"/>
    </source>
</evidence>
<keyword evidence="16 23" id="KW-1133">Transmembrane helix</keyword>
<evidence type="ECO:0000313" key="26">
    <source>
        <dbReference type="EMBL" id="KAL3500492.1"/>
    </source>
</evidence>
<keyword evidence="5" id="KW-1003">Cell membrane</keyword>
<dbReference type="PROSITE" id="PS00107">
    <property type="entry name" value="PROTEIN_KINASE_ATP"/>
    <property type="match status" value="1"/>
</dbReference>
<evidence type="ECO:0000256" key="6">
    <source>
        <dbReference type="ARBA" id="ARBA00022527"/>
    </source>
</evidence>
<dbReference type="InterPro" id="IPR017441">
    <property type="entry name" value="Protein_kinase_ATP_BS"/>
</dbReference>
<dbReference type="Pfam" id="PF13855">
    <property type="entry name" value="LRR_8"/>
    <property type="match status" value="2"/>
</dbReference>
<comment type="catalytic activity">
    <reaction evidence="20">
        <text>L-threonyl-[protein] + ATP = O-phospho-L-threonyl-[protein] + ADP + H(+)</text>
        <dbReference type="Rhea" id="RHEA:46608"/>
        <dbReference type="Rhea" id="RHEA-COMP:11060"/>
        <dbReference type="Rhea" id="RHEA-COMP:11605"/>
        <dbReference type="ChEBI" id="CHEBI:15378"/>
        <dbReference type="ChEBI" id="CHEBI:30013"/>
        <dbReference type="ChEBI" id="CHEBI:30616"/>
        <dbReference type="ChEBI" id="CHEBI:61977"/>
        <dbReference type="ChEBI" id="CHEBI:456216"/>
        <dbReference type="EC" id="2.7.11.1"/>
    </reaction>
</comment>
<dbReference type="EMBL" id="JBJUIK010000016">
    <property type="protein sequence ID" value="KAL3500492.1"/>
    <property type="molecule type" value="Genomic_DNA"/>
</dbReference>
<dbReference type="PROSITE" id="PS00108">
    <property type="entry name" value="PROTEIN_KINASE_ST"/>
    <property type="match status" value="1"/>
</dbReference>
<evidence type="ECO:0000256" key="17">
    <source>
        <dbReference type="ARBA" id="ARBA00023136"/>
    </source>
</evidence>
<comment type="caution">
    <text evidence="26">The sequence shown here is derived from an EMBL/GenBank/DDBJ whole genome shotgun (WGS) entry which is preliminary data.</text>
</comment>
<keyword evidence="27" id="KW-1185">Reference proteome</keyword>
<evidence type="ECO:0000256" key="8">
    <source>
        <dbReference type="ARBA" id="ARBA00022614"/>
    </source>
</evidence>
<dbReference type="EC" id="2.7.11.1" evidence="4"/>
<dbReference type="AlphaFoldDB" id="A0ABD2Y3Q8"/>
<keyword evidence="13 22" id="KW-0547">Nucleotide-binding</keyword>
<dbReference type="Gene3D" id="3.30.200.20">
    <property type="entry name" value="Phosphorylase Kinase, domain 1"/>
    <property type="match status" value="1"/>
</dbReference>
<dbReference type="FunFam" id="1.10.510.10:FF:000358">
    <property type="entry name" value="Putative leucine-rich repeat receptor-like serine/threonine-protein kinase"/>
    <property type="match status" value="1"/>
</dbReference>
<evidence type="ECO:0000256" key="5">
    <source>
        <dbReference type="ARBA" id="ARBA00022475"/>
    </source>
</evidence>
<name>A0ABD2Y3Q8_9GENT</name>
<dbReference type="GO" id="GO:0005886">
    <property type="term" value="C:plasma membrane"/>
    <property type="evidence" value="ECO:0007669"/>
    <property type="project" value="UniProtKB-SubCell"/>
</dbReference>
<accession>A0ABD2Y3Q8</accession>
<dbReference type="InterPro" id="IPR000719">
    <property type="entry name" value="Prot_kinase_dom"/>
</dbReference>
<dbReference type="InterPro" id="IPR003591">
    <property type="entry name" value="Leu-rich_rpt_typical-subtyp"/>
</dbReference>
<dbReference type="InterPro" id="IPR008271">
    <property type="entry name" value="Ser/Thr_kinase_AS"/>
</dbReference>
<dbReference type="InterPro" id="IPR011009">
    <property type="entry name" value="Kinase-like_dom_sf"/>
</dbReference>
<evidence type="ECO:0000256" key="23">
    <source>
        <dbReference type="SAM" id="Phobius"/>
    </source>
</evidence>
<evidence type="ECO:0000256" key="15">
    <source>
        <dbReference type="ARBA" id="ARBA00022840"/>
    </source>
</evidence>
<dbReference type="Proteomes" id="UP001630127">
    <property type="component" value="Unassembled WGS sequence"/>
</dbReference>
<dbReference type="Pfam" id="PF00560">
    <property type="entry name" value="LRR_1"/>
    <property type="match status" value="2"/>
</dbReference>
<evidence type="ECO:0000256" key="19">
    <source>
        <dbReference type="ARBA" id="ARBA00023180"/>
    </source>
</evidence>
<evidence type="ECO:0000256" key="2">
    <source>
        <dbReference type="ARBA" id="ARBA00004479"/>
    </source>
</evidence>
<keyword evidence="8" id="KW-0433">Leucine-rich repeat</keyword>
<dbReference type="PRINTS" id="PR00019">
    <property type="entry name" value="LEURICHRPT"/>
</dbReference>
<dbReference type="CDD" id="cd14066">
    <property type="entry name" value="STKc_IRAK"/>
    <property type="match status" value="1"/>
</dbReference>
<evidence type="ECO:0000256" key="7">
    <source>
        <dbReference type="ARBA" id="ARBA00022553"/>
    </source>
</evidence>
<feature type="binding site" evidence="22">
    <location>
        <position position="745"/>
    </location>
    <ligand>
        <name>ATP</name>
        <dbReference type="ChEBI" id="CHEBI:30616"/>
    </ligand>
</feature>
<gene>
    <name evidence="26" type="ORF">ACH5RR_039585</name>
</gene>
<dbReference type="Pfam" id="PF07714">
    <property type="entry name" value="PK_Tyr_Ser-Thr"/>
    <property type="match status" value="1"/>
</dbReference>
<dbReference type="InterPro" id="IPR032675">
    <property type="entry name" value="LRR_dom_sf"/>
</dbReference>
<feature type="domain" description="Protein kinase" evidence="25">
    <location>
        <begin position="715"/>
        <end position="1027"/>
    </location>
</feature>
<evidence type="ECO:0000256" key="14">
    <source>
        <dbReference type="ARBA" id="ARBA00022777"/>
    </source>
</evidence>
<keyword evidence="14" id="KW-0418">Kinase</keyword>
<evidence type="ECO:0000256" key="13">
    <source>
        <dbReference type="ARBA" id="ARBA00022741"/>
    </source>
</evidence>
<evidence type="ECO:0000256" key="18">
    <source>
        <dbReference type="ARBA" id="ARBA00023170"/>
    </source>
</evidence>
<reference evidence="26 27" key="1">
    <citation type="submission" date="2024-11" db="EMBL/GenBank/DDBJ databases">
        <title>A near-complete genome assembly of Cinchona calisaya.</title>
        <authorList>
            <person name="Lian D.C."/>
            <person name="Zhao X.W."/>
            <person name="Wei L."/>
        </authorList>
    </citation>
    <scope>NUCLEOTIDE SEQUENCE [LARGE SCALE GENOMIC DNA]</scope>
    <source>
        <tissue evidence="26">Nenye</tissue>
    </source>
</reference>
<keyword evidence="17 23" id="KW-0472">Membrane</keyword>